<evidence type="ECO:0000313" key="3">
    <source>
        <dbReference type="Proteomes" id="UP000596248"/>
    </source>
</evidence>
<evidence type="ECO:0000256" key="1">
    <source>
        <dbReference type="SAM" id="Phobius"/>
    </source>
</evidence>
<feature type="transmembrane region" description="Helical" evidence="1">
    <location>
        <begin position="127"/>
        <end position="144"/>
    </location>
</feature>
<protein>
    <submittedName>
        <fullName evidence="2">Uncharacterized protein</fullName>
    </submittedName>
</protein>
<name>A0ABX7FL97_BRECH</name>
<gene>
    <name evidence="2" type="ORF">JNE38_26135</name>
</gene>
<feature type="transmembrane region" description="Helical" evidence="1">
    <location>
        <begin position="104"/>
        <end position="121"/>
    </location>
</feature>
<dbReference type="RefSeq" id="WP_203353981.1">
    <property type="nucleotide sequence ID" value="NZ_CP069127.1"/>
</dbReference>
<proteinExistence type="predicted"/>
<evidence type="ECO:0000313" key="2">
    <source>
        <dbReference type="EMBL" id="QRG66917.1"/>
    </source>
</evidence>
<accession>A0ABX7FL97</accession>
<dbReference type="EMBL" id="CP069127">
    <property type="protein sequence ID" value="QRG66917.1"/>
    <property type="molecule type" value="Genomic_DNA"/>
</dbReference>
<keyword evidence="1" id="KW-0812">Transmembrane</keyword>
<dbReference type="Proteomes" id="UP000596248">
    <property type="component" value="Chromosome"/>
</dbReference>
<organism evidence="2 3">
    <name type="scientific">Brevibacillus choshinensis</name>
    <dbReference type="NCBI Taxonomy" id="54911"/>
    <lineage>
        <taxon>Bacteria</taxon>
        <taxon>Bacillati</taxon>
        <taxon>Bacillota</taxon>
        <taxon>Bacilli</taxon>
        <taxon>Bacillales</taxon>
        <taxon>Paenibacillaceae</taxon>
        <taxon>Brevibacillus</taxon>
    </lineage>
</organism>
<keyword evidence="1" id="KW-1133">Transmembrane helix</keyword>
<sequence length="149" mass="17215">MAANQRDIKSLQLFQITRQQYIAYLIDSLKQLYREKHKKEPSKEVIDTFIAFLEKETALIDKMVESAFEETMEFMKGTPTVDAIAASISEEPQKKKTNLFVDKFREVVILPFLLAGLTYAITQKDWIMTGILVVLAILLGLLWWKGKEK</sequence>
<keyword evidence="3" id="KW-1185">Reference proteome</keyword>
<reference evidence="2 3" key="1">
    <citation type="submission" date="2021-01" db="EMBL/GenBank/DDBJ databases">
        <title>Identification of strong promoters based on the transcriptome of Brevibacillus choshinensis.</title>
        <authorList>
            <person name="Yao D."/>
            <person name="Zhang K."/>
            <person name="Wu J."/>
        </authorList>
    </citation>
    <scope>NUCLEOTIDE SEQUENCE [LARGE SCALE GENOMIC DNA]</scope>
    <source>
        <strain evidence="2 3">HPD31-SP3</strain>
    </source>
</reference>
<keyword evidence="1" id="KW-0472">Membrane</keyword>